<dbReference type="AlphaFoldDB" id="A0A6N8JNA4"/>
<comment type="caution">
    <text evidence="3">The sequence shown here is derived from an EMBL/GenBank/DDBJ whole genome shotgun (WGS) entry which is preliminary data.</text>
</comment>
<keyword evidence="1" id="KW-0238">DNA-binding</keyword>
<dbReference type="GO" id="GO:0003677">
    <property type="term" value="F:DNA binding"/>
    <property type="evidence" value="ECO:0007669"/>
    <property type="project" value="UniProtKB-KW"/>
</dbReference>
<sequence length="74" mass="8314">MGTERTDSRLAALGQTIRQHREAQHLSQDRLAKMINTNQAYICRVENAQVNPGITTIFEIADALDVPVSDLMEF</sequence>
<dbReference type="EMBL" id="WSRR01000019">
    <property type="protein sequence ID" value="MVX61361.1"/>
    <property type="molecule type" value="Genomic_DNA"/>
</dbReference>
<dbReference type="RefSeq" id="WP_035021805.1">
    <property type="nucleotide sequence ID" value="NZ_JANJZH010000020.1"/>
</dbReference>
<dbReference type="InterPro" id="IPR050807">
    <property type="entry name" value="TransReg_Diox_bact_type"/>
</dbReference>
<evidence type="ECO:0000313" key="4">
    <source>
        <dbReference type="Proteomes" id="UP000463388"/>
    </source>
</evidence>
<evidence type="ECO:0000256" key="1">
    <source>
        <dbReference type="ARBA" id="ARBA00023125"/>
    </source>
</evidence>
<organism evidence="3 4">
    <name type="scientific">Adlercreutzia mucosicola</name>
    <dbReference type="NCBI Taxonomy" id="580026"/>
    <lineage>
        <taxon>Bacteria</taxon>
        <taxon>Bacillati</taxon>
        <taxon>Actinomycetota</taxon>
        <taxon>Coriobacteriia</taxon>
        <taxon>Eggerthellales</taxon>
        <taxon>Eggerthellaceae</taxon>
        <taxon>Adlercreutzia</taxon>
    </lineage>
</organism>
<dbReference type="Pfam" id="PF01381">
    <property type="entry name" value="HTH_3"/>
    <property type="match status" value="1"/>
</dbReference>
<evidence type="ECO:0000259" key="2">
    <source>
        <dbReference type="PROSITE" id="PS50943"/>
    </source>
</evidence>
<dbReference type="GO" id="GO:0003700">
    <property type="term" value="F:DNA-binding transcription factor activity"/>
    <property type="evidence" value="ECO:0007669"/>
    <property type="project" value="TreeGrafter"/>
</dbReference>
<name>A0A6N8JNA4_9ACTN</name>
<dbReference type="SUPFAM" id="SSF47413">
    <property type="entry name" value="lambda repressor-like DNA-binding domains"/>
    <property type="match status" value="1"/>
</dbReference>
<accession>A0A6N8JNA4</accession>
<proteinExistence type="predicted"/>
<dbReference type="OrthoDB" id="3175784at2"/>
<dbReference type="SMART" id="SM00530">
    <property type="entry name" value="HTH_XRE"/>
    <property type="match status" value="1"/>
</dbReference>
<keyword evidence="4" id="KW-1185">Reference proteome</keyword>
<dbReference type="Proteomes" id="UP000463388">
    <property type="component" value="Unassembled WGS sequence"/>
</dbReference>
<gene>
    <name evidence="3" type="ORF">GKZ27_07830</name>
</gene>
<dbReference type="Gene3D" id="1.10.260.40">
    <property type="entry name" value="lambda repressor-like DNA-binding domains"/>
    <property type="match status" value="1"/>
</dbReference>
<protein>
    <submittedName>
        <fullName evidence="3">Helix-turn-helix domain-containing protein</fullName>
    </submittedName>
</protein>
<dbReference type="PROSITE" id="PS50943">
    <property type="entry name" value="HTH_CROC1"/>
    <property type="match status" value="1"/>
</dbReference>
<dbReference type="InterPro" id="IPR010982">
    <property type="entry name" value="Lambda_DNA-bd_dom_sf"/>
</dbReference>
<dbReference type="GO" id="GO:0005829">
    <property type="term" value="C:cytosol"/>
    <property type="evidence" value="ECO:0007669"/>
    <property type="project" value="TreeGrafter"/>
</dbReference>
<dbReference type="PANTHER" id="PTHR46797">
    <property type="entry name" value="HTH-TYPE TRANSCRIPTIONAL REGULATOR"/>
    <property type="match status" value="1"/>
</dbReference>
<reference evidence="3 4" key="1">
    <citation type="submission" date="2019-12" db="EMBL/GenBank/DDBJ databases">
        <title>Microbes associate with the intestines of laboratory mice.</title>
        <authorList>
            <person name="Navarre W."/>
            <person name="Wong E."/>
        </authorList>
    </citation>
    <scope>NUCLEOTIDE SEQUENCE [LARGE SCALE GENOMIC DNA]</scope>
    <source>
        <strain evidence="3 4">NM66_B29</strain>
    </source>
</reference>
<dbReference type="InterPro" id="IPR001387">
    <property type="entry name" value="Cro/C1-type_HTH"/>
</dbReference>
<evidence type="ECO:0000313" key="3">
    <source>
        <dbReference type="EMBL" id="MVX61361.1"/>
    </source>
</evidence>
<dbReference type="PANTHER" id="PTHR46797:SF1">
    <property type="entry name" value="METHYLPHOSPHONATE SYNTHASE"/>
    <property type="match status" value="1"/>
</dbReference>
<dbReference type="CDD" id="cd00093">
    <property type="entry name" value="HTH_XRE"/>
    <property type="match status" value="1"/>
</dbReference>
<feature type="domain" description="HTH cro/C1-type" evidence="2">
    <location>
        <begin position="17"/>
        <end position="71"/>
    </location>
</feature>